<sequence>MAENAGLENHRIKSFKNKGRDVETMRRHRNEVTVELRKNKRDEHLLKKRNVPQEESLEDSDVDSDFKGVSVGVCSSQRAVVRLDCLYNCPSLQFEAAWALTNIASGTSAQTQAVVKSNAVPLFLRLLHSPHQNVCEQAVWALGNIIGDGPQCRDYVISLGVVKPLLSFINPSIPITFLRNVTWVIVNLCRNKDPPPPMETVQEILVDTVWALSYLTDGGNEQIQMVIDSGVVPFLVPLLSHQEVKVQTAALRAVGNIVTGTDEQTQVVLNCDVLSHFPNLLTHPKEKINKEAVWFLSNITAGNQQQVQAVIDAGLIPMIIHQLAKGDFGTQKEAAWAISNLTISGRKDQVEFLVEQNVIPPFCNLLSVKDSQVVQVVLDGLKNILIMAGDEASTIAEIIEECGGLEKIENLQQHENEDIYKLAFEIIDQYFSGDDIPSECIMVDVTKWPLFSLMGTQELSTIRKACVFGMSANEAIYITNDHEVYVFGLNCSNCLGTGDSQSTIVPKKLDFLSGRKVVSLSYGSGPHVLLATEGRDGELFAWGHNGYSQLGNGTTNQGVAPVLVSASLLNKKVTEVACGSHHSMALTDSGEVYAWGYNNCGQVGSGSTANQPTPRRVSSCLQNKVAVSIVCGQTSSLAVVDNGEVTLYTEAMSAVLPTSSLRNTHALFMSRQVYGWGYNGNGQLGLGNNGNQLTPCPCSAAHSSAGFMCATAGHWHWHKSNQLSPVQIMAEKERIVEIAACHSTHTSAAKTQSGQVYMWGQCKGQSIVLPHLTHFTCTDDVFACFATPSVMWRLLSMEYDDFLTVAQSLKKEFDNPETADLKFSVDGKYIYVHKAVLKIRCEHFRSMFQSHWNEDMKEVIEIDQFSYPVYRSFLEFLYTDNVELPPEDAIGLLDLATSYCENRLKRLCQHIIKRGITIENAFSLLSAAVRYDAEDLEEFCFKFCVNHLTEVTQTAAFWQIDGNMLKDFICRASRCGAFKN</sequence>
<protein>
    <submittedName>
        <fullName evidence="1">Uncharacterized protein</fullName>
    </submittedName>
</protein>
<dbReference type="Proteomes" id="UP000831701">
    <property type="component" value="Chromosome 20"/>
</dbReference>
<dbReference type="EMBL" id="CM041550">
    <property type="protein sequence ID" value="KAI3355838.1"/>
    <property type="molecule type" value="Genomic_DNA"/>
</dbReference>
<keyword evidence="2" id="KW-1185">Reference proteome</keyword>
<proteinExistence type="predicted"/>
<gene>
    <name evidence="1" type="ORF">L3Q82_004401</name>
</gene>
<reference evidence="1" key="1">
    <citation type="submission" date="2022-04" db="EMBL/GenBank/DDBJ databases">
        <title>Jade perch genome.</title>
        <authorList>
            <person name="Chao B."/>
        </authorList>
    </citation>
    <scope>NUCLEOTIDE SEQUENCE</scope>
    <source>
        <strain evidence="1">CB-2022</strain>
    </source>
</reference>
<comment type="caution">
    <text evidence="1">The sequence shown here is derived from an EMBL/GenBank/DDBJ whole genome shotgun (WGS) entry which is preliminary data.</text>
</comment>
<accession>A0ACB8VMU1</accession>
<evidence type="ECO:0000313" key="2">
    <source>
        <dbReference type="Proteomes" id="UP000831701"/>
    </source>
</evidence>
<evidence type="ECO:0000313" key="1">
    <source>
        <dbReference type="EMBL" id="KAI3355838.1"/>
    </source>
</evidence>
<organism evidence="1 2">
    <name type="scientific">Scortum barcoo</name>
    <name type="common">barcoo grunter</name>
    <dbReference type="NCBI Taxonomy" id="214431"/>
    <lineage>
        <taxon>Eukaryota</taxon>
        <taxon>Metazoa</taxon>
        <taxon>Chordata</taxon>
        <taxon>Craniata</taxon>
        <taxon>Vertebrata</taxon>
        <taxon>Euteleostomi</taxon>
        <taxon>Actinopterygii</taxon>
        <taxon>Neopterygii</taxon>
        <taxon>Teleostei</taxon>
        <taxon>Neoteleostei</taxon>
        <taxon>Acanthomorphata</taxon>
        <taxon>Eupercaria</taxon>
        <taxon>Centrarchiformes</taxon>
        <taxon>Terapontoidei</taxon>
        <taxon>Terapontidae</taxon>
        <taxon>Scortum</taxon>
    </lineage>
</organism>
<name>A0ACB8VMU1_9TELE</name>